<dbReference type="GO" id="GO:0003700">
    <property type="term" value="F:DNA-binding transcription factor activity"/>
    <property type="evidence" value="ECO:0007669"/>
    <property type="project" value="TreeGrafter"/>
</dbReference>
<dbReference type="Pfam" id="PF00440">
    <property type="entry name" value="TetR_N"/>
    <property type="match status" value="1"/>
</dbReference>
<protein>
    <submittedName>
        <fullName evidence="1">HTH-type transcriptional repressor KstR2</fullName>
    </submittedName>
</protein>
<dbReference type="InterPro" id="IPR050109">
    <property type="entry name" value="HTH-type_TetR-like_transc_reg"/>
</dbReference>
<dbReference type="AlphaFoldDB" id="A0A3G3H7B9"/>
<proteinExistence type="predicted"/>
<evidence type="ECO:0000313" key="2">
    <source>
        <dbReference type="Proteomes" id="UP000467522"/>
    </source>
</evidence>
<dbReference type="PANTHER" id="PTHR30055:SF175">
    <property type="entry name" value="HTH-TYPE TRANSCRIPTIONAL REPRESSOR KSTR2"/>
    <property type="match status" value="1"/>
</dbReference>
<accession>A0A3G3H7B9</accession>
<dbReference type="InterPro" id="IPR041490">
    <property type="entry name" value="KstR2_TetR_C"/>
</dbReference>
<dbReference type="Proteomes" id="UP000467522">
    <property type="component" value="Unassembled WGS sequence"/>
</dbReference>
<dbReference type="PRINTS" id="PR00455">
    <property type="entry name" value="HTHTETR"/>
</dbReference>
<dbReference type="RefSeq" id="WP_122946285.1">
    <property type="nucleotide sequence ID" value="NZ_CABVQB010000006.1"/>
</dbReference>
<dbReference type="PROSITE" id="PS50977">
    <property type="entry name" value="HTH_TETR_2"/>
    <property type="match status" value="1"/>
</dbReference>
<evidence type="ECO:0000313" key="1">
    <source>
        <dbReference type="EMBL" id="KAF1037117.1"/>
    </source>
</evidence>
<sequence>MSDNTTATREKMTRNAAQQQAILEEACLLFIEKGFGGTNIQDIADAAGLTRTAVYHYFPSKEAMLVALTEDVTQKASELAASVSLRDDVPAEEALQQLIIQHAGLILSQPLQFRVVERSESNLPEAHRAAAQEARRGVLDHFTHVIQRGIREGSFRPIAAHVAAFSIIGMCNWCAWWFDASGEVSAREVADMIAELGLRGLLTAKPSGSRPVSIGDTLNQMRDAMAVLERQVSHLSSR</sequence>
<dbReference type="EMBL" id="WNDV01000010">
    <property type="protein sequence ID" value="KAF1037117.1"/>
    <property type="molecule type" value="Genomic_DNA"/>
</dbReference>
<dbReference type="PANTHER" id="PTHR30055">
    <property type="entry name" value="HTH-TYPE TRANSCRIPTIONAL REGULATOR RUTR"/>
    <property type="match status" value="1"/>
</dbReference>
<name>A0A3G3H7B9_BURL3</name>
<dbReference type="InterPro" id="IPR036271">
    <property type="entry name" value="Tet_transcr_reg_TetR-rel_C_sf"/>
</dbReference>
<dbReference type="Gene3D" id="1.10.357.10">
    <property type="entry name" value="Tetracycline Repressor, domain 2"/>
    <property type="match status" value="1"/>
</dbReference>
<comment type="caution">
    <text evidence="1">The sequence shown here is derived from an EMBL/GenBank/DDBJ whole genome shotgun (WGS) entry which is preliminary data.</text>
</comment>
<reference evidence="2" key="1">
    <citation type="journal article" date="2020" name="MBio">
        <title>Horizontal gene transfer to a defensive symbiont with a reduced genome amongst a multipartite beetle microbiome.</title>
        <authorList>
            <person name="Waterworth S.C."/>
            <person name="Florez L.V."/>
            <person name="Rees E.R."/>
            <person name="Hertweck C."/>
            <person name="Kaltenpoth M."/>
            <person name="Kwan J.C."/>
        </authorList>
    </citation>
    <scope>NUCLEOTIDE SEQUENCE [LARGE SCALE GENOMIC DNA]</scope>
</reference>
<gene>
    <name evidence="1" type="primary">kstR2_1</name>
    <name evidence="1" type="ORF">GAK33_03602</name>
</gene>
<dbReference type="Pfam" id="PF17932">
    <property type="entry name" value="TetR_C_24"/>
    <property type="match status" value="1"/>
</dbReference>
<organism evidence="1 2">
    <name type="scientific">Burkholderia lata (strain ATCC 17760 / DSM 23089 / LMG 22485 / NCIMB 9086 / R18194 / 383)</name>
    <dbReference type="NCBI Taxonomy" id="482957"/>
    <lineage>
        <taxon>Bacteria</taxon>
        <taxon>Pseudomonadati</taxon>
        <taxon>Pseudomonadota</taxon>
        <taxon>Betaproteobacteria</taxon>
        <taxon>Burkholderiales</taxon>
        <taxon>Burkholderiaceae</taxon>
        <taxon>Burkholderia</taxon>
        <taxon>Burkholderia cepacia complex</taxon>
    </lineage>
</organism>
<dbReference type="SUPFAM" id="SSF46689">
    <property type="entry name" value="Homeodomain-like"/>
    <property type="match status" value="1"/>
</dbReference>
<dbReference type="Gene3D" id="1.10.10.60">
    <property type="entry name" value="Homeodomain-like"/>
    <property type="match status" value="1"/>
</dbReference>
<dbReference type="InterPro" id="IPR009057">
    <property type="entry name" value="Homeodomain-like_sf"/>
</dbReference>
<dbReference type="InterPro" id="IPR001647">
    <property type="entry name" value="HTH_TetR"/>
</dbReference>
<dbReference type="GO" id="GO:0000976">
    <property type="term" value="F:transcription cis-regulatory region binding"/>
    <property type="evidence" value="ECO:0007669"/>
    <property type="project" value="TreeGrafter"/>
</dbReference>
<dbReference type="SUPFAM" id="SSF48498">
    <property type="entry name" value="Tetracyclin repressor-like, C-terminal domain"/>
    <property type="match status" value="1"/>
</dbReference>